<feature type="compositionally biased region" description="Basic residues" evidence="1">
    <location>
        <begin position="61"/>
        <end position="79"/>
    </location>
</feature>
<keyword evidence="3" id="KW-1185">Reference proteome</keyword>
<organism evidence="2 3">
    <name type="scientific">Euphydryas editha</name>
    <name type="common">Edith's checkerspot</name>
    <dbReference type="NCBI Taxonomy" id="104508"/>
    <lineage>
        <taxon>Eukaryota</taxon>
        <taxon>Metazoa</taxon>
        <taxon>Ecdysozoa</taxon>
        <taxon>Arthropoda</taxon>
        <taxon>Hexapoda</taxon>
        <taxon>Insecta</taxon>
        <taxon>Pterygota</taxon>
        <taxon>Neoptera</taxon>
        <taxon>Endopterygota</taxon>
        <taxon>Lepidoptera</taxon>
        <taxon>Glossata</taxon>
        <taxon>Ditrysia</taxon>
        <taxon>Papilionoidea</taxon>
        <taxon>Nymphalidae</taxon>
        <taxon>Nymphalinae</taxon>
        <taxon>Euphydryas</taxon>
    </lineage>
</organism>
<evidence type="ECO:0000313" key="2">
    <source>
        <dbReference type="EMBL" id="CAH2086373.1"/>
    </source>
</evidence>
<protein>
    <submittedName>
        <fullName evidence="2">Uncharacterized protein</fullName>
    </submittedName>
</protein>
<proteinExistence type="predicted"/>
<accession>A0AAU9TJX0</accession>
<dbReference type="EMBL" id="CAKOGL010000005">
    <property type="protein sequence ID" value="CAH2086373.1"/>
    <property type="molecule type" value="Genomic_DNA"/>
</dbReference>
<feature type="region of interest" description="Disordered" evidence="1">
    <location>
        <begin position="54"/>
        <end position="79"/>
    </location>
</feature>
<dbReference type="Proteomes" id="UP001153954">
    <property type="component" value="Unassembled WGS sequence"/>
</dbReference>
<name>A0AAU9TJX0_EUPED</name>
<evidence type="ECO:0000256" key="1">
    <source>
        <dbReference type="SAM" id="MobiDB-lite"/>
    </source>
</evidence>
<dbReference type="AlphaFoldDB" id="A0AAU9TJX0"/>
<comment type="caution">
    <text evidence="2">The sequence shown here is derived from an EMBL/GenBank/DDBJ whole genome shotgun (WGS) entry which is preliminary data.</text>
</comment>
<reference evidence="2" key="1">
    <citation type="submission" date="2022-03" db="EMBL/GenBank/DDBJ databases">
        <authorList>
            <person name="Tunstrom K."/>
        </authorList>
    </citation>
    <scope>NUCLEOTIDE SEQUENCE</scope>
</reference>
<evidence type="ECO:0000313" key="3">
    <source>
        <dbReference type="Proteomes" id="UP001153954"/>
    </source>
</evidence>
<gene>
    <name evidence="2" type="ORF">EEDITHA_LOCUS2758</name>
</gene>
<sequence length="94" mass="10215">MLRARRARGGSARAVSARAPAYMLVHATRGGCTHGVRERLHLGAQRGGVRAVAADAARQARQARARRQRQGRQRARARVHVGSCDSGRVYSRCA</sequence>